<organism evidence="2 3">
    <name type="scientific">Microbacterium jejuense</name>
    <dbReference type="NCBI Taxonomy" id="1263637"/>
    <lineage>
        <taxon>Bacteria</taxon>
        <taxon>Bacillati</taxon>
        <taxon>Actinomycetota</taxon>
        <taxon>Actinomycetes</taxon>
        <taxon>Micrococcales</taxon>
        <taxon>Microbacteriaceae</taxon>
        <taxon>Microbacterium</taxon>
    </lineage>
</organism>
<dbReference type="EMBL" id="JAEUAW010000017">
    <property type="protein sequence ID" value="MBW9095329.1"/>
    <property type="molecule type" value="Genomic_DNA"/>
</dbReference>
<evidence type="ECO:0000313" key="3">
    <source>
        <dbReference type="Proteomes" id="UP001196843"/>
    </source>
</evidence>
<dbReference type="Proteomes" id="UP001196843">
    <property type="component" value="Unassembled WGS sequence"/>
</dbReference>
<name>A0ABS7HQT3_9MICO</name>
<evidence type="ECO:0000256" key="1">
    <source>
        <dbReference type="SAM" id="MobiDB-lite"/>
    </source>
</evidence>
<comment type="caution">
    <text evidence="2">The sequence shown here is derived from an EMBL/GenBank/DDBJ whole genome shotgun (WGS) entry which is preliminary data.</text>
</comment>
<accession>A0ABS7HQT3</accession>
<evidence type="ECO:0008006" key="4">
    <source>
        <dbReference type="Google" id="ProtNLM"/>
    </source>
</evidence>
<reference evidence="2 3" key="1">
    <citation type="journal article" date="2021" name="MBio">
        <title>Poor Competitiveness of Bradyrhizobium in Pigeon Pea Root Colonization in Indian Soils.</title>
        <authorList>
            <person name="Chalasani D."/>
            <person name="Basu A."/>
            <person name="Pullabhotla S.V.S.R.N."/>
            <person name="Jorrin B."/>
            <person name="Neal A.L."/>
            <person name="Poole P.S."/>
            <person name="Podile A.R."/>
            <person name="Tkacz A."/>
        </authorList>
    </citation>
    <scope>NUCLEOTIDE SEQUENCE [LARGE SCALE GENOMIC DNA]</scope>
    <source>
        <strain evidence="2 3">HU14</strain>
    </source>
</reference>
<protein>
    <recommendedName>
        <fullName evidence="4">DUF3618 domain-containing protein</fullName>
    </recommendedName>
</protein>
<feature type="compositionally biased region" description="Low complexity" evidence="1">
    <location>
        <begin position="159"/>
        <end position="173"/>
    </location>
</feature>
<feature type="compositionally biased region" description="Gly residues" evidence="1">
    <location>
        <begin position="144"/>
        <end position="158"/>
    </location>
</feature>
<feature type="region of interest" description="Disordered" evidence="1">
    <location>
        <begin position="130"/>
        <end position="225"/>
    </location>
</feature>
<dbReference type="RefSeq" id="WP_220302033.1">
    <property type="nucleotide sequence ID" value="NZ_JAEUAW010000017.1"/>
</dbReference>
<proteinExistence type="predicted"/>
<gene>
    <name evidence="2" type="ORF">JNB62_16725</name>
</gene>
<evidence type="ECO:0000313" key="2">
    <source>
        <dbReference type="EMBL" id="MBW9095329.1"/>
    </source>
</evidence>
<keyword evidence="3" id="KW-1185">Reference proteome</keyword>
<sequence>MYVAGVAVDEAVDTARDAKEAARGFFEETRTQLADQAAVQQRRAADALRGTGDELEGLANGATSGGAATDAVRMIGQQTRRAADWLEQRQPADVVGEVRRYARRHTVAFVITSFAVGIVAGRLTRALVSDAHDSGGSHDAALPAGGGTRNVTGAGTGTGTAPAAAAPASTPRTGAGGQGSSPDLGMQADAGMGPGGDTPIADALGHDARTGDTGDAWSPSGGARP</sequence>